<dbReference type="InterPro" id="IPR017970">
    <property type="entry name" value="Homeobox_CS"/>
</dbReference>
<dbReference type="Pfam" id="PF16878">
    <property type="entry name" value="SIX1_SD"/>
    <property type="match status" value="1"/>
</dbReference>
<dbReference type="GO" id="GO:0048741">
    <property type="term" value="P:skeletal muscle fiber development"/>
    <property type="evidence" value="ECO:0007669"/>
    <property type="project" value="TreeGrafter"/>
</dbReference>
<keyword evidence="3 5" id="KW-0371">Homeobox</keyword>
<protein>
    <submittedName>
        <fullName evidence="8">Anomalous homeobox protein</fullName>
    </submittedName>
</protein>
<keyword evidence="7" id="KW-1185">Reference proteome</keyword>
<evidence type="ECO:0000259" key="6">
    <source>
        <dbReference type="PROSITE" id="PS50071"/>
    </source>
</evidence>
<dbReference type="GO" id="GO:0005667">
    <property type="term" value="C:transcription regulator complex"/>
    <property type="evidence" value="ECO:0007669"/>
    <property type="project" value="TreeGrafter"/>
</dbReference>
<organism evidence="7 8">
    <name type="scientific">Octodon degus</name>
    <name type="common">Degu</name>
    <name type="synonym">Sciurus degus</name>
    <dbReference type="NCBI Taxonomy" id="10160"/>
    <lineage>
        <taxon>Eukaryota</taxon>
        <taxon>Metazoa</taxon>
        <taxon>Chordata</taxon>
        <taxon>Craniata</taxon>
        <taxon>Vertebrata</taxon>
        <taxon>Euteleostomi</taxon>
        <taxon>Mammalia</taxon>
        <taxon>Eutheria</taxon>
        <taxon>Euarchontoglires</taxon>
        <taxon>Glires</taxon>
        <taxon>Rodentia</taxon>
        <taxon>Hystricomorpha</taxon>
        <taxon>Octodontidae</taxon>
        <taxon>Octodon</taxon>
    </lineage>
</organism>
<dbReference type="InParanoid" id="A0A6P3VCA5"/>
<dbReference type="SUPFAM" id="SSF46689">
    <property type="entry name" value="Homeodomain-like"/>
    <property type="match status" value="1"/>
</dbReference>
<proteinExistence type="inferred from homology"/>
<sequence length="369" mass="41104">MQSFLMLLREQRCSCSPTSELVTLAGRLCRDLQDDLSQVQPLVTAVLESPLRPCFLDNADVTLVCARVLVQQGQPQVACRLLEGCQVPGGSRELVQLWNDIHYHLARRKLGVAALTPVQKFRCRKRNPPPTALSPDGPKSRHFPREVRQQLWHFVSNVNSNPSKAEREKLALETGLTTGQVYNWFANHRRRQRFLLQQGQQAWQAVPETPSAKERGLGPLPSSSRWCTGSGFVSRPPRSGLNDVHNGPQRMYLEEDLFPGGGQIETGSALVTQPWLHAPEFVVPRSPPELVFALPAYPDAVSTEELSQSLSSHQVQWPDDSQASCDASWGAQMLLEFSGGSLGCQVPIPRTLSVDCPVIQSRELEFHHK</sequence>
<comment type="similarity">
    <text evidence="1">Belongs to the SIX/Sine oculis homeobox family.</text>
</comment>
<comment type="subcellular location">
    <subcellularLocation>
        <location evidence="5">Nucleus</location>
    </subcellularLocation>
</comment>
<evidence type="ECO:0000256" key="1">
    <source>
        <dbReference type="ARBA" id="ARBA00008161"/>
    </source>
</evidence>
<keyword evidence="2 5" id="KW-0238">DNA-binding</keyword>
<evidence type="ECO:0000313" key="8">
    <source>
        <dbReference type="RefSeq" id="XP_012371172.2"/>
    </source>
</evidence>
<feature type="domain" description="Homeobox" evidence="6">
    <location>
        <begin position="154"/>
        <end position="195"/>
    </location>
</feature>
<dbReference type="OrthoDB" id="3501850at2759"/>
<gene>
    <name evidence="8" type="primary">Anhx</name>
</gene>
<dbReference type="InterPro" id="IPR001356">
    <property type="entry name" value="HD"/>
</dbReference>
<evidence type="ECO:0000256" key="2">
    <source>
        <dbReference type="ARBA" id="ARBA00023125"/>
    </source>
</evidence>
<dbReference type="PANTHER" id="PTHR10390:SF34">
    <property type="entry name" value="ANOMALOUS HOMEOBOX PROTEIN"/>
    <property type="match status" value="1"/>
</dbReference>
<dbReference type="InterPro" id="IPR009057">
    <property type="entry name" value="Homeodomain-like_sf"/>
</dbReference>
<dbReference type="RefSeq" id="XP_012371172.2">
    <property type="nucleotide sequence ID" value="XM_012515718.2"/>
</dbReference>
<dbReference type="InterPro" id="IPR031701">
    <property type="entry name" value="SIX1_SD"/>
</dbReference>
<name>A0A6P3VCA5_OCTDE</name>
<evidence type="ECO:0000313" key="7">
    <source>
        <dbReference type="Proteomes" id="UP000515203"/>
    </source>
</evidence>
<dbReference type="PROSITE" id="PS00027">
    <property type="entry name" value="HOMEOBOX_1"/>
    <property type="match status" value="1"/>
</dbReference>
<dbReference type="GO" id="GO:0000981">
    <property type="term" value="F:DNA-binding transcription factor activity, RNA polymerase II-specific"/>
    <property type="evidence" value="ECO:0007669"/>
    <property type="project" value="InterPro"/>
</dbReference>
<dbReference type="InterPro" id="IPR008422">
    <property type="entry name" value="KN_HD"/>
</dbReference>
<dbReference type="CDD" id="cd00086">
    <property type="entry name" value="homeodomain"/>
    <property type="match status" value="1"/>
</dbReference>
<evidence type="ECO:0000256" key="5">
    <source>
        <dbReference type="PROSITE-ProRule" id="PRU00108"/>
    </source>
</evidence>
<dbReference type="GO" id="GO:0014857">
    <property type="term" value="P:regulation of skeletal muscle cell proliferation"/>
    <property type="evidence" value="ECO:0007669"/>
    <property type="project" value="TreeGrafter"/>
</dbReference>
<dbReference type="GO" id="GO:0000978">
    <property type="term" value="F:RNA polymerase II cis-regulatory region sequence-specific DNA binding"/>
    <property type="evidence" value="ECO:0007669"/>
    <property type="project" value="TreeGrafter"/>
</dbReference>
<dbReference type="CTD" id="647589"/>
<evidence type="ECO:0000256" key="3">
    <source>
        <dbReference type="ARBA" id="ARBA00023155"/>
    </source>
</evidence>
<accession>A0A6P3VCA5</accession>
<dbReference type="GeneID" id="101591543"/>
<dbReference type="SMART" id="SM00389">
    <property type="entry name" value="HOX"/>
    <property type="match status" value="1"/>
</dbReference>
<dbReference type="Pfam" id="PF05920">
    <property type="entry name" value="Homeobox_KN"/>
    <property type="match status" value="1"/>
</dbReference>
<dbReference type="Gene3D" id="1.10.10.60">
    <property type="entry name" value="Homeodomain-like"/>
    <property type="match status" value="1"/>
</dbReference>
<dbReference type="GO" id="GO:0005634">
    <property type="term" value="C:nucleus"/>
    <property type="evidence" value="ECO:0007669"/>
    <property type="project" value="UniProtKB-SubCell"/>
</dbReference>
<feature type="DNA-binding region" description="Homeobox" evidence="5">
    <location>
        <begin position="156"/>
        <end position="196"/>
    </location>
</feature>
<dbReference type="AlphaFoldDB" id="A0A6P3VCA5"/>
<dbReference type="PANTHER" id="PTHR10390">
    <property type="entry name" value="HOMEOBOX PROTEIN SIX"/>
    <property type="match status" value="1"/>
</dbReference>
<dbReference type="Proteomes" id="UP000515203">
    <property type="component" value="Unplaced"/>
</dbReference>
<dbReference type="PROSITE" id="PS50071">
    <property type="entry name" value="HOMEOBOX_2"/>
    <property type="match status" value="1"/>
</dbReference>
<reference evidence="8" key="1">
    <citation type="submission" date="2025-08" db="UniProtKB">
        <authorList>
            <consortium name="RefSeq"/>
        </authorList>
    </citation>
    <scope>IDENTIFICATION</scope>
</reference>
<keyword evidence="4 5" id="KW-0539">Nucleus</keyword>
<evidence type="ECO:0000256" key="4">
    <source>
        <dbReference type="ARBA" id="ARBA00023242"/>
    </source>
</evidence>